<keyword evidence="2" id="KW-1185">Reference proteome</keyword>
<gene>
    <name evidence="1" type="ORF">QO006_001265</name>
</gene>
<reference evidence="1 2" key="1">
    <citation type="submission" date="2023-07" db="EMBL/GenBank/DDBJ databases">
        <title>Genomic Encyclopedia of Type Strains, Phase IV (KMG-IV): sequencing the most valuable type-strain genomes for metagenomic binning, comparative biology and taxonomic classification.</title>
        <authorList>
            <person name="Goeker M."/>
        </authorList>
    </citation>
    <scope>NUCLEOTIDE SEQUENCE [LARGE SCALE GENOMIC DNA]</scope>
    <source>
        <strain evidence="1 2">NIO-1023</strain>
    </source>
</reference>
<sequence length="154" mass="17322">MSFTEHVVDLAEFNVSGVTPSQQSAFHIVMQRQGDEALIEGRSGIRAEGFNHSIYFSCRGAEQQLRDLADLLKRKDDTLVHLRSANLEIHRSGRPVSFRCKEGDPSLRLLVIGSPGATDSDHEIILKDEWDRKLPASQAVAYFAQRLDDLLKDF</sequence>
<comment type="caution">
    <text evidence="1">The sequence shown here is derived from an EMBL/GenBank/DDBJ whole genome shotgun (WGS) entry which is preliminary data.</text>
</comment>
<protein>
    <recommendedName>
        <fullName evidence="3">DUF1795 domain-containing protein</fullName>
    </recommendedName>
</protein>
<dbReference type="RefSeq" id="WP_307464992.1">
    <property type="nucleotide sequence ID" value="NZ_JAURUR010000002.1"/>
</dbReference>
<evidence type="ECO:0000313" key="1">
    <source>
        <dbReference type="EMBL" id="MDP9763848.1"/>
    </source>
</evidence>
<dbReference type="Proteomes" id="UP001232163">
    <property type="component" value="Unassembled WGS sequence"/>
</dbReference>
<dbReference type="EMBL" id="JAURUR010000002">
    <property type="protein sequence ID" value="MDP9763848.1"/>
    <property type="molecule type" value="Genomic_DNA"/>
</dbReference>
<name>A0ABT9MB99_9DEIO</name>
<accession>A0ABT9MB99</accession>
<evidence type="ECO:0000313" key="2">
    <source>
        <dbReference type="Proteomes" id="UP001232163"/>
    </source>
</evidence>
<evidence type="ECO:0008006" key="3">
    <source>
        <dbReference type="Google" id="ProtNLM"/>
    </source>
</evidence>
<proteinExistence type="predicted"/>
<organism evidence="1 2">
    <name type="scientific">Deinococcus enclensis</name>
    <dbReference type="NCBI Taxonomy" id="1049582"/>
    <lineage>
        <taxon>Bacteria</taxon>
        <taxon>Thermotogati</taxon>
        <taxon>Deinococcota</taxon>
        <taxon>Deinococci</taxon>
        <taxon>Deinococcales</taxon>
        <taxon>Deinococcaceae</taxon>
        <taxon>Deinococcus</taxon>
    </lineage>
</organism>